<reference evidence="2" key="1">
    <citation type="journal article" date="2019" name="Sci. Rep.">
        <title>Draft genome of Tanacetum cinerariifolium, the natural source of mosquito coil.</title>
        <authorList>
            <person name="Yamashiro T."/>
            <person name="Shiraishi A."/>
            <person name="Satake H."/>
            <person name="Nakayama K."/>
        </authorList>
    </citation>
    <scope>NUCLEOTIDE SEQUENCE</scope>
</reference>
<evidence type="ECO:0000313" key="2">
    <source>
        <dbReference type="EMBL" id="GEZ48024.1"/>
    </source>
</evidence>
<dbReference type="AlphaFoldDB" id="A0A699IDC5"/>
<feature type="region of interest" description="Disordered" evidence="1">
    <location>
        <begin position="26"/>
        <end position="58"/>
    </location>
</feature>
<accession>A0A699IDC5</accession>
<sequence>MYKVDQKDEQCPKKVKVAASTKVSNDGFVKANVNGKASTSQPKEKKEPSAPQPSNKGKDVLNLQEINIFSLQNSFDALMEKDKNFELKNVFVKDNEKPMNGLVNGARKKVEAPLKKTPRKTGIWSCRKADSPKRNIAFFPEIKVHYFDRDDINERLCRICIELEYEHVVYEFDFAGMRLQHGRLNMHLKGRFDFRRTSLTGFPAQSVRSSDAYALDSPYLLVFNTETSQSKQH</sequence>
<organism evidence="2">
    <name type="scientific">Tanacetum cinerariifolium</name>
    <name type="common">Dalmatian daisy</name>
    <name type="synonym">Chrysanthemum cinerariifolium</name>
    <dbReference type="NCBI Taxonomy" id="118510"/>
    <lineage>
        <taxon>Eukaryota</taxon>
        <taxon>Viridiplantae</taxon>
        <taxon>Streptophyta</taxon>
        <taxon>Embryophyta</taxon>
        <taxon>Tracheophyta</taxon>
        <taxon>Spermatophyta</taxon>
        <taxon>Magnoliopsida</taxon>
        <taxon>eudicotyledons</taxon>
        <taxon>Gunneridae</taxon>
        <taxon>Pentapetalae</taxon>
        <taxon>asterids</taxon>
        <taxon>campanulids</taxon>
        <taxon>Asterales</taxon>
        <taxon>Asteraceae</taxon>
        <taxon>Asteroideae</taxon>
        <taxon>Anthemideae</taxon>
        <taxon>Anthemidinae</taxon>
        <taxon>Tanacetum</taxon>
    </lineage>
</organism>
<dbReference type="EMBL" id="BKCJ010283989">
    <property type="protein sequence ID" value="GEZ48024.1"/>
    <property type="molecule type" value="Genomic_DNA"/>
</dbReference>
<name>A0A699IDC5_TANCI</name>
<comment type="caution">
    <text evidence="2">The sequence shown here is derived from an EMBL/GenBank/DDBJ whole genome shotgun (WGS) entry which is preliminary data.</text>
</comment>
<proteinExistence type="predicted"/>
<feature type="non-terminal residue" evidence="2">
    <location>
        <position position="233"/>
    </location>
</feature>
<gene>
    <name evidence="2" type="ORF">Tci_519997</name>
</gene>
<protein>
    <submittedName>
        <fullName evidence="2">Uncharacterized protein</fullName>
    </submittedName>
</protein>
<evidence type="ECO:0000256" key="1">
    <source>
        <dbReference type="SAM" id="MobiDB-lite"/>
    </source>
</evidence>